<gene>
    <name evidence="6" type="primary">COMTD1</name>
</gene>
<dbReference type="PANTHER" id="PTHR10509:SF93">
    <property type="entry name" value="CATECHOL O-METHYLTRANSFERASE DOMAIN-CONTAINING PROTEIN 1"/>
    <property type="match status" value="1"/>
</dbReference>
<name>A0AAJ7SYW6_PETMA</name>
<evidence type="ECO:0000256" key="3">
    <source>
        <dbReference type="ARBA" id="ARBA00022691"/>
    </source>
</evidence>
<dbReference type="GO" id="GO:0032259">
    <property type="term" value="P:methylation"/>
    <property type="evidence" value="ECO:0007669"/>
    <property type="project" value="UniProtKB-KW"/>
</dbReference>
<evidence type="ECO:0000256" key="1">
    <source>
        <dbReference type="ARBA" id="ARBA00022603"/>
    </source>
</evidence>
<dbReference type="SUPFAM" id="SSF53335">
    <property type="entry name" value="S-adenosyl-L-methionine-dependent methyltransferases"/>
    <property type="match status" value="1"/>
</dbReference>
<dbReference type="InterPro" id="IPR029063">
    <property type="entry name" value="SAM-dependent_MTases_sf"/>
</dbReference>
<dbReference type="PANTHER" id="PTHR10509">
    <property type="entry name" value="O-METHYLTRANSFERASE-RELATED"/>
    <property type="match status" value="1"/>
</dbReference>
<dbReference type="PROSITE" id="PS51682">
    <property type="entry name" value="SAM_OMT_I"/>
    <property type="match status" value="1"/>
</dbReference>
<dbReference type="Pfam" id="PF01596">
    <property type="entry name" value="Methyltransf_3"/>
    <property type="match status" value="1"/>
</dbReference>
<evidence type="ECO:0000313" key="6">
    <source>
        <dbReference type="RefSeq" id="XP_032808090.1"/>
    </source>
</evidence>
<dbReference type="GO" id="GO:0008757">
    <property type="term" value="F:S-adenosylmethionine-dependent methyltransferase activity"/>
    <property type="evidence" value="ECO:0007669"/>
    <property type="project" value="TreeGrafter"/>
</dbReference>
<keyword evidence="1" id="KW-0489">Methyltransferase</keyword>
<sequence length="232" mass="25726">MAGNQDSSIRRPKFKSLTGVSNSMMEYIISRSLREHPALEKLRNCTMQHPASGMMVACEQSQLMANLLRLIGGKKAIEVGVYTGYNTLSIALALPDDGKIVACDITEEFPNIGKPYWKEAGVEHKIDLRIKPASATLDDLLAAGEEGTYDFAFIDADKEGYVSYYEKCLRLIRKGGIVAIDNVIWGGSVLNPRKDDEETMSICRLNDKLKDDQRVDISMLTIGDGLTLAFKR</sequence>
<dbReference type="Gene3D" id="3.40.50.150">
    <property type="entry name" value="Vaccinia Virus protein VP39"/>
    <property type="match status" value="1"/>
</dbReference>
<reference evidence="6" key="1">
    <citation type="submission" date="2025-08" db="UniProtKB">
        <authorList>
            <consortium name="RefSeq"/>
        </authorList>
    </citation>
    <scope>IDENTIFICATION</scope>
    <source>
        <tissue evidence="6">Sperm</tissue>
    </source>
</reference>
<dbReference type="AlphaFoldDB" id="A0AAJ7SYW6"/>
<evidence type="ECO:0000256" key="4">
    <source>
        <dbReference type="ARBA" id="ARBA00023453"/>
    </source>
</evidence>
<comment type="similarity">
    <text evidence="4">Belongs to the class I-like SAM-binding methyltransferase superfamily. Cation-dependent O-methyltransferase family.</text>
</comment>
<accession>A0AAJ7SYW6</accession>
<dbReference type="GeneID" id="116941297"/>
<keyword evidence="3" id="KW-0949">S-adenosyl-L-methionine</keyword>
<evidence type="ECO:0000256" key="2">
    <source>
        <dbReference type="ARBA" id="ARBA00022679"/>
    </source>
</evidence>
<dbReference type="RefSeq" id="XP_032808090.1">
    <property type="nucleotide sequence ID" value="XM_032952199.1"/>
</dbReference>
<keyword evidence="5" id="KW-1185">Reference proteome</keyword>
<keyword evidence="2" id="KW-0808">Transferase</keyword>
<dbReference type="InterPro" id="IPR002935">
    <property type="entry name" value="SAM_O-MeTrfase"/>
</dbReference>
<dbReference type="GO" id="GO:0008171">
    <property type="term" value="F:O-methyltransferase activity"/>
    <property type="evidence" value="ECO:0007669"/>
    <property type="project" value="InterPro"/>
</dbReference>
<dbReference type="InterPro" id="IPR050362">
    <property type="entry name" value="Cation-dep_OMT"/>
</dbReference>
<organism evidence="5 6">
    <name type="scientific">Petromyzon marinus</name>
    <name type="common">Sea lamprey</name>
    <dbReference type="NCBI Taxonomy" id="7757"/>
    <lineage>
        <taxon>Eukaryota</taxon>
        <taxon>Metazoa</taxon>
        <taxon>Chordata</taxon>
        <taxon>Craniata</taxon>
        <taxon>Vertebrata</taxon>
        <taxon>Cyclostomata</taxon>
        <taxon>Hyperoartia</taxon>
        <taxon>Petromyzontiformes</taxon>
        <taxon>Petromyzontidae</taxon>
        <taxon>Petromyzon</taxon>
    </lineage>
</organism>
<proteinExistence type="inferred from homology"/>
<dbReference type="CDD" id="cd02440">
    <property type="entry name" value="AdoMet_MTases"/>
    <property type="match status" value="1"/>
</dbReference>
<dbReference type="Proteomes" id="UP001318040">
    <property type="component" value="Chromosome 11"/>
</dbReference>
<evidence type="ECO:0000313" key="5">
    <source>
        <dbReference type="Proteomes" id="UP001318040"/>
    </source>
</evidence>
<protein>
    <submittedName>
        <fullName evidence="6">Catechol O-methyltransferase domain-containing protein 1 isoform X2</fullName>
    </submittedName>
</protein>